<dbReference type="Proteomes" id="UP000245383">
    <property type="component" value="Unassembled WGS sequence"/>
</dbReference>
<name>A0A2T9YSE6_9FUNG</name>
<dbReference type="InterPro" id="IPR051333">
    <property type="entry name" value="CLIP_Serine_Protease"/>
</dbReference>
<dbReference type="PANTHER" id="PTHR24260:SF136">
    <property type="entry name" value="GH08193P-RELATED"/>
    <property type="match status" value="1"/>
</dbReference>
<dbReference type="SUPFAM" id="SSF50494">
    <property type="entry name" value="Trypsin-like serine proteases"/>
    <property type="match status" value="1"/>
</dbReference>
<accession>A0A2T9YSE6</accession>
<dbReference type="Gene3D" id="2.40.10.10">
    <property type="entry name" value="Trypsin-like serine proteases"/>
    <property type="match status" value="1"/>
</dbReference>
<dbReference type="EMBL" id="MBFR01000060">
    <property type="protein sequence ID" value="PVU95280.1"/>
    <property type="molecule type" value="Genomic_DNA"/>
</dbReference>
<keyword evidence="3" id="KW-1185">Reference proteome</keyword>
<dbReference type="GO" id="GO:0004252">
    <property type="term" value="F:serine-type endopeptidase activity"/>
    <property type="evidence" value="ECO:0007669"/>
    <property type="project" value="InterPro"/>
</dbReference>
<sequence>MTALGFVLAQTADFDDAQAVVFLHTNTFDNTIGACVAVAISKTVLVTSAECVAASLSKNKLPNNRVLLGSANPSLGIKVAENNAANFDKIAGANTYNPSDIIIHENYNPLTKADNIALLIVSNTPAKISKVSVQELDAYSSVLAVGVGQTLPSKQNTSPALNSTNIAVYPEQTCKDILTSFSSTDFRTICAGAQTSICGLDGAVFLPAANSYVLYAVGSFTGTPKQPHSWVL</sequence>
<dbReference type="GO" id="GO:0006508">
    <property type="term" value="P:proteolysis"/>
    <property type="evidence" value="ECO:0007669"/>
    <property type="project" value="InterPro"/>
</dbReference>
<comment type="caution">
    <text evidence="2">The sequence shown here is derived from an EMBL/GenBank/DDBJ whole genome shotgun (WGS) entry which is preliminary data.</text>
</comment>
<protein>
    <recommendedName>
        <fullName evidence="1">Peptidase S1 domain-containing protein</fullName>
    </recommendedName>
</protein>
<dbReference type="InterPro" id="IPR043504">
    <property type="entry name" value="Peptidase_S1_PA_chymotrypsin"/>
</dbReference>
<evidence type="ECO:0000313" key="3">
    <source>
        <dbReference type="Proteomes" id="UP000245383"/>
    </source>
</evidence>
<dbReference type="OrthoDB" id="6380398at2759"/>
<proteinExistence type="predicted"/>
<evidence type="ECO:0000313" key="2">
    <source>
        <dbReference type="EMBL" id="PVU95280.1"/>
    </source>
</evidence>
<gene>
    <name evidence="2" type="ORF">BB561_001933</name>
</gene>
<dbReference type="SMART" id="SM00020">
    <property type="entry name" value="Tryp_SPc"/>
    <property type="match status" value="1"/>
</dbReference>
<dbReference type="Pfam" id="PF00089">
    <property type="entry name" value="Trypsin"/>
    <property type="match status" value="1"/>
</dbReference>
<organism evidence="2 3">
    <name type="scientific">Smittium simulii</name>
    <dbReference type="NCBI Taxonomy" id="133385"/>
    <lineage>
        <taxon>Eukaryota</taxon>
        <taxon>Fungi</taxon>
        <taxon>Fungi incertae sedis</taxon>
        <taxon>Zoopagomycota</taxon>
        <taxon>Kickxellomycotina</taxon>
        <taxon>Harpellomycetes</taxon>
        <taxon>Harpellales</taxon>
        <taxon>Legeriomycetaceae</taxon>
        <taxon>Smittium</taxon>
    </lineage>
</organism>
<reference evidence="2 3" key="1">
    <citation type="journal article" date="2018" name="MBio">
        <title>Comparative Genomics Reveals the Core Gene Toolbox for the Fungus-Insect Symbiosis.</title>
        <authorList>
            <person name="Wang Y."/>
            <person name="Stata M."/>
            <person name="Wang W."/>
            <person name="Stajich J.E."/>
            <person name="White M.M."/>
            <person name="Moncalvo J.M."/>
        </authorList>
    </citation>
    <scope>NUCLEOTIDE SEQUENCE [LARGE SCALE GENOMIC DNA]</scope>
    <source>
        <strain evidence="2 3">SWE-8-4</strain>
    </source>
</reference>
<dbReference type="PANTHER" id="PTHR24260">
    <property type="match status" value="1"/>
</dbReference>
<feature type="domain" description="Peptidase S1" evidence="1">
    <location>
        <begin position="15"/>
        <end position="231"/>
    </location>
</feature>
<dbReference type="STRING" id="133385.A0A2T9YSE6"/>
<dbReference type="AlphaFoldDB" id="A0A2T9YSE6"/>
<evidence type="ECO:0000259" key="1">
    <source>
        <dbReference type="SMART" id="SM00020"/>
    </source>
</evidence>
<dbReference type="InterPro" id="IPR001254">
    <property type="entry name" value="Trypsin_dom"/>
</dbReference>
<dbReference type="InterPro" id="IPR009003">
    <property type="entry name" value="Peptidase_S1_PA"/>
</dbReference>